<evidence type="ECO:0008006" key="10">
    <source>
        <dbReference type="Google" id="ProtNLM"/>
    </source>
</evidence>
<keyword evidence="3 7" id="KW-0812">Transmembrane</keyword>
<evidence type="ECO:0000256" key="6">
    <source>
        <dbReference type="ARBA" id="ARBA00049660"/>
    </source>
</evidence>
<evidence type="ECO:0000256" key="5">
    <source>
        <dbReference type="ARBA" id="ARBA00023136"/>
    </source>
</evidence>
<feature type="transmembrane region" description="Helical" evidence="7">
    <location>
        <begin position="174"/>
        <end position="196"/>
    </location>
</feature>
<accession>A0A383W899</accession>
<keyword evidence="2" id="KW-0813">Transport</keyword>
<dbReference type="FunFam" id="1.20.1080.10:FF:000011">
    <property type="entry name" value="Formate family transporter"/>
    <property type="match status" value="1"/>
</dbReference>
<dbReference type="GO" id="GO:0015499">
    <property type="term" value="F:formate transmembrane transporter activity"/>
    <property type="evidence" value="ECO:0007669"/>
    <property type="project" value="TreeGrafter"/>
</dbReference>
<dbReference type="InterPro" id="IPR023271">
    <property type="entry name" value="Aquaporin-like"/>
</dbReference>
<proteinExistence type="inferred from homology"/>
<gene>
    <name evidence="8" type="ORF">BQ4739_LOCUS13676</name>
</gene>
<keyword evidence="5 7" id="KW-0472">Membrane</keyword>
<dbReference type="AlphaFoldDB" id="A0A383W899"/>
<protein>
    <recommendedName>
        <fullName evidence="10">Formate/nitrite transporter</fullName>
    </recommendedName>
</protein>
<name>A0A383W899_TETOB</name>
<evidence type="ECO:0000256" key="4">
    <source>
        <dbReference type="ARBA" id="ARBA00022989"/>
    </source>
</evidence>
<feature type="transmembrane region" description="Helical" evidence="7">
    <location>
        <begin position="50"/>
        <end position="71"/>
    </location>
</feature>
<feature type="transmembrane region" description="Helical" evidence="7">
    <location>
        <begin position="208"/>
        <end position="233"/>
    </location>
</feature>
<dbReference type="InterPro" id="IPR000292">
    <property type="entry name" value="For/NO2_transpt"/>
</dbReference>
<dbReference type="PANTHER" id="PTHR30520">
    <property type="entry name" value="FORMATE TRANSPORTER-RELATED"/>
    <property type="match status" value="1"/>
</dbReference>
<comment type="similarity">
    <text evidence="6">Belongs to the FNT transporter (TC 1.A.16) family.</text>
</comment>
<dbReference type="PANTHER" id="PTHR30520:SF6">
    <property type="entry name" value="FORMATE_NITRATE FAMILY TRANSPORTER (EUROFUNG)"/>
    <property type="match status" value="1"/>
</dbReference>
<dbReference type="GO" id="GO:0005886">
    <property type="term" value="C:plasma membrane"/>
    <property type="evidence" value="ECO:0007669"/>
    <property type="project" value="TreeGrafter"/>
</dbReference>
<keyword evidence="9" id="KW-1185">Reference proteome</keyword>
<evidence type="ECO:0000256" key="3">
    <source>
        <dbReference type="ARBA" id="ARBA00022692"/>
    </source>
</evidence>
<dbReference type="EMBL" id="FNXT01001191">
    <property type="protein sequence ID" value="SZX73402.1"/>
    <property type="molecule type" value="Genomic_DNA"/>
</dbReference>
<feature type="transmembrane region" description="Helical" evidence="7">
    <location>
        <begin position="91"/>
        <end position="118"/>
    </location>
</feature>
<dbReference type="PROSITE" id="PS01005">
    <property type="entry name" value="FORMATE_NITRITE_TP_1"/>
    <property type="match status" value="1"/>
</dbReference>
<comment type="subcellular location">
    <subcellularLocation>
        <location evidence="1">Membrane</location>
        <topology evidence="1">Multi-pass membrane protein</topology>
    </subcellularLocation>
</comment>
<dbReference type="Pfam" id="PF01226">
    <property type="entry name" value="Form_Nir_trans"/>
    <property type="match status" value="1"/>
</dbReference>
<evidence type="ECO:0000256" key="1">
    <source>
        <dbReference type="ARBA" id="ARBA00004141"/>
    </source>
</evidence>
<evidence type="ECO:0000313" key="9">
    <source>
        <dbReference type="Proteomes" id="UP000256970"/>
    </source>
</evidence>
<evidence type="ECO:0000256" key="7">
    <source>
        <dbReference type="SAM" id="Phobius"/>
    </source>
</evidence>
<organism evidence="8 9">
    <name type="scientific">Tetradesmus obliquus</name>
    <name type="common">Green alga</name>
    <name type="synonym">Acutodesmus obliquus</name>
    <dbReference type="NCBI Taxonomy" id="3088"/>
    <lineage>
        <taxon>Eukaryota</taxon>
        <taxon>Viridiplantae</taxon>
        <taxon>Chlorophyta</taxon>
        <taxon>core chlorophytes</taxon>
        <taxon>Chlorophyceae</taxon>
        <taxon>CS clade</taxon>
        <taxon>Sphaeropleales</taxon>
        <taxon>Scenedesmaceae</taxon>
        <taxon>Tetradesmus</taxon>
    </lineage>
</organism>
<feature type="transmembrane region" description="Helical" evidence="7">
    <location>
        <begin position="130"/>
        <end position="154"/>
    </location>
</feature>
<keyword evidence="4 7" id="KW-1133">Transmembrane helix</keyword>
<evidence type="ECO:0000313" key="8">
    <source>
        <dbReference type="EMBL" id="SZX73402.1"/>
    </source>
</evidence>
<reference evidence="8 9" key="1">
    <citation type="submission" date="2016-10" db="EMBL/GenBank/DDBJ databases">
        <authorList>
            <person name="Cai Z."/>
        </authorList>
    </citation>
    <scope>NUCLEOTIDE SEQUENCE [LARGE SCALE GENOMIC DNA]</scope>
</reference>
<dbReference type="Gene3D" id="1.20.1080.10">
    <property type="entry name" value="Glycerol uptake facilitator protein"/>
    <property type="match status" value="1"/>
</dbReference>
<sequence>MKDFSEQQQQHQADSHGHAQRFCLQPPEIYMHMADGGSDKTRNSVLRESVLGILAGCFIGFGFSTCMLAAGQLSPEYRKAEPGMFNLLFGAYGFPVGLSMCVINGASLFTSNIAYMAAACIQRKASAGQGLFVLLWSYFMNLAGALLLVQFMVAGHVFYHREEFTIELALKKTSYSFGATLTKGILCNWLVCMAVWQGNAAQDITGKLLGIWFPISAFVTMGFEHCVANMFVIPLAIKLGAPISVGTFIVKNLIPSTIGNLIGGAVFVASMYGLAYGDWEKAVNSAAAAAWARVSGRPRGGGSSSSLSSSDSLSERPDAYVAALPTTVMGKSVHV</sequence>
<dbReference type="InterPro" id="IPR024002">
    <property type="entry name" value="For/NO2_transpt_CS"/>
</dbReference>
<evidence type="ECO:0000256" key="2">
    <source>
        <dbReference type="ARBA" id="ARBA00022448"/>
    </source>
</evidence>
<feature type="transmembrane region" description="Helical" evidence="7">
    <location>
        <begin position="253"/>
        <end position="275"/>
    </location>
</feature>
<dbReference type="Proteomes" id="UP000256970">
    <property type="component" value="Unassembled WGS sequence"/>
</dbReference>
<dbReference type="STRING" id="3088.A0A383W899"/>